<organism evidence="3">
    <name type="scientific">Neospora caninum (strain Liverpool)</name>
    <dbReference type="NCBI Taxonomy" id="572307"/>
    <lineage>
        <taxon>Eukaryota</taxon>
        <taxon>Sar</taxon>
        <taxon>Alveolata</taxon>
        <taxon>Apicomplexa</taxon>
        <taxon>Conoidasida</taxon>
        <taxon>Coccidia</taxon>
        <taxon>Eucoccidiorida</taxon>
        <taxon>Eimeriorina</taxon>
        <taxon>Sarcocystidae</taxon>
        <taxon>Neospora</taxon>
    </lineage>
</organism>
<dbReference type="InterPro" id="IPR029063">
    <property type="entry name" value="SAM-dependent_MTases_sf"/>
</dbReference>
<feature type="region of interest" description="Disordered" evidence="1">
    <location>
        <begin position="341"/>
        <end position="371"/>
    </location>
</feature>
<feature type="compositionally biased region" description="Low complexity" evidence="1">
    <location>
        <begin position="313"/>
        <end position="327"/>
    </location>
</feature>
<evidence type="ECO:0000313" key="3">
    <source>
        <dbReference type="EMBL" id="CEL70844.1"/>
    </source>
</evidence>
<feature type="region of interest" description="Disordered" evidence="1">
    <location>
        <begin position="624"/>
        <end position="692"/>
    </location>
</feature>
<feature type="compositionally biased region" description="Low complexity" evidence="1">
    <location>
        <begin position="784"/>
        <end position="794"/>
    </location>
</feature>
<keyword evidence="3" id="KW-0489">Methyltransferase</keyword>
<feature type="region of interest" description="Disordered" evidence="1">
    <location>
        <begin position="432"/>
        <end position="451"/>
    </location>
</feature>
<feature type="compositionally biased region" description="Polar residues" evidence="1">
    <location>
        <begin position="341"/>
        <end position="355"/>
    </location>
</feature>
<proteinExistence type="predicted"/>
<evidence type="ECO:0000259" key="2">
    <source>
        <dbReference type="Pfam" id="PF08241"/>
    </source>
</evidence>
<keyword evidence="3" id="KW-0808">Transferase</keyword>
<dbReference type="SUPFAM" id="SSF53335">
    <property type="entry name" value="S-adenosyl-L-methionine-dependent methyltransferases"/>
    <property type="match status" value="1"/>
</dbReference>
<sequence>MEKVWRCLPRRAPPFISQGSKASPCLSCENGAVRTHRCRTVTPNAPPFGENRGVRETPACGEPRSRSLRLSAPSAVSTVCFSSAVASPITRSPGPLSDHLVDAFPCVSSSRASAASAVFRRFSSSGCRRNNGVHGTGRQVGISRQPLSHSSSLSSAGTCPSADTVTRKAEDGCGPRHLCSASGEACRHAGGEGEGQGASSHRRGSSRRLRGRVASVASASLLFAFALRRWAEEQEEKRKHAWRGVSSPAASSPSSPASSSPSSSVSSGRPPLRDAYPHAFRLTSEPTATSVGGDLSDHRETEDAESLSAGVEAPAAPSSSLPPSSPVAQLAGAVATASWSSRSFSQRQGRPQSVANGIEAPRAASPSRAAERWRDTAREMIFGTPLSLQGVHGLTPGSRVILHDCRPLRENAPLVHEFLRATGIVDVLSKTANAEGERKSEGQAEGSDEDRELQEALAAFRQSDNELWESAAFRQIVEAWRKELYQRSAGGDVLEIGVGRGRGLRNPAWKTWCSSYTGVDVSLHEDARRTAETLAASPSHRRGAAFPLVDLVESDAHNLPLPGDSFDSVLSHRVLCCVASPSTVISSLLRVVRSGGSILLFEHGSLHPAVAEALEISAVEATSREDKARESGRSLCSGATAAAETRREGPSERFGKRQEAAHGGREKHEVERREREGGRGASAAKEAAKRERNVDWEKMFPLPPEALADAIASLQIAPRSTCPGEGKGRRKETGACAWIDALGETIKLADRQERREHERSISFSREGRATQGDKEATEERRALSGRSFQSSSFPRPSPETKKPVIEEVHIFVAPRPETERSWTAVRCVAVRC</sequence>
<accession>A0A0F7UL39</accession>
<gene>
    <name evidence="3" type="ORF">BN1204_065190</name>
</gene>
<dbReference type="InterPro" id="IPR050508">
    <property type="entry name" value="Methyltransf_Superfamily"/>
</dbReference>
<feature type="region of interest" description="Disordered" evidence="1">
    <location>
        <begin position="750"/>
        <end position="804"/>
    </location>
</feature>
<name>A0A0F7UL39_NEOCL</name>
<dbReference type="Pfam" id="PF08241">
    <property type="entry name" value="Methyltransf_11"/>
    <property type="match status" value="1"/>
</dbReference>
<reference evidence="3" key="1">
    <citation type="journal article" date="2015" name="PLoS ONE">
        <title>Comprehensive Evaluation of Toxoplasma gondii VEG and Neospora caninum LIV Genomes with Tachyzoite Stage Transcriptome and Proteome Defines Novel Transcript Features.</title>
        <authorList>
            <person name="Ramaprasad A."/>
            <person name="Mourier T."/>
            <person name="Naeem R."/>
            <person name="Malas T.B."/>
            <person name="Moussa E."/>
            <person name="Panigrahi A."/>
            <person name="Vermont S.J."/>
            <person name="Otto T.D."/>
            <person name="Wastling J."/>
            <person name="Pain A."/>
        </authorList>
    </citation>
    <scope>NUCLEOTIDE SEQUENCE</scope>
    <source>
        <strain evidence="3">Liverpool</strain>
    </source>
</reference>
<dbReference type="EMBL" id="LN714487">
    <property type="protein sequence ID" value="CEL70844.1"/>
    <property type="molecule type" value="Genomic_DNA"/>
</dbReference>
<feature type="domain" description="Methyltransferase type 11" evidence="2">
    <location>
        <begin position="494"/>
        <end position="599"/>
    </location>
</feature>
<feature type="region of interest" description="Disordered" evidence="1">
    <location>
        <begin position="185"/>
        <end position="208"/>
    </location>
</feature>
<evidence type="ECO:0000256" key="1">
    <source>
        <dbReference type="SAM" id="MobiDB-lite"/>
    </source>
</evidence>
<dbReference type="GO" id="GO:0032259">
    <property type="term" value="P:methylation"/>
    <property type="evidence" value="ECO:0007669"/>
    <property type="project" value="UniProtKB-KW"/>
</dbReference>
<feature type="compositionally biased region" description="Basic and acidic residues" evidence="1">
    <location>
        <begin position="644"/>
        <end position="678"/>
    </location>
</feature>
<feature type="compositionally biased region" description="Low complexity" evidence="1">
    <location>
        <begin position="245"/>
        <end position="267"/>
    </location>
</feature>
<dbReference type="GO" id="GO:0008757">
    <property type="term" value="F:S-adenosylmethionine-dependent methyltransferase activity"/>
    <property type="evidence" value="ECO:0007669"/>
    <property type="project" value="InterPro"/>
</dbReference>
<feature type="compositionally biased region" description="Low complexity" evidence="1">
    <location>
        <begin position="359"/>
        <end position="368"/>
    </location>
</feature>
<protein>
    <submittedName>
        <fullName evidence="3">Methyltransferase domain containing protein,putative</fullName>
    </submittedName>
</protein>
<feature type="compositionally biased region" description="Basic and acidic residues" evidence="1">
    <location>
        <begin position="750"/>
        <end position="782"/>
    </location>
</feature>
<dbReference type="InterPro" id="IPR013216">
    <property type="entry name" value="Methyltransf_11"/>
</dbReference>
<dbReference type="PANTHER" id="PTHR42912">
    <property type="entry name" value="METHYLTRANSFERASE"/>
    <property type="match status" value="1"/>
</dbReference>
<dbReference type="PANTHER" id="PTHR42912:SF80">
    <property type="entry name" value="METHYLTRANSFERASE DOMAIN-CONTAINING PROTEIN"/>
    <property type="match status" value="1"/>
</dbReference>
<dbReference type="Gene3D" id="3.40.50.150">
    <property type="entry name" value="Vaccinia Virus protein VP39"/>
    <property type="match status" value="1"/>
</dbReference>
<feature type="region of interest" description="Disordered" evidence="1">
    <location>
        <begin position="130"/>
        <end position="173"/>
    </location>
</feature>
<dbReference type="AlphaFoldDB" id="A0A0F7UL39"/>
<feature type="region of interest" description="Disordered" evidence="1">
    <location>
        <begin position="240"/>
        <end position="327"/>
    </location>
</feature>